<feature type="domain" description="Neutral/alkaline non-lysosomal ceramidase N-terminal" evidence="3">
    <location>
        <begin position="4"/>
        <end position="261"/>
    </location>
</feature>
<keyword evidence="2" id="KW-0746">Sphingolipid metabolism</keyword>
<keyword evidence="2" id="KW-0378">Hydrolase</keyword>
<dbReference type="EC" id="3.5.1.23" evidence="2"/>
<dbReference type="EMBL" id="CADCTC010000241">
    <property type="protein sequence ID" value="CAA9289389.1"/>
    <property type="molecule type" value="Genomic_DNA"/>
</dbReference>
<evidence type="ECO:0000313" key="4">
    <source>
        <dbReference type="EMBL" id="CAA9289389.1"/>
    </source>
</evidence>
<feature type="binding site" evidence="1">
    <location>
        <position position="90"/>
    </location>
    <ligand>
        <name>Zn(2+)</name>
        <dbReference type="ChEBI" id="CHEBI:29105"/>
    </ligand>
</feature>
<evidence type="ECO:0000256" key="1">
    <source>
        <dbReference type="PIRSR" id="PIRSR606823-2"/>
    </source>
</evidence>
<evidence type="ECO:0000256" key="2">
    <source>
        <dbReference type="RuleBase" id="RU366019"/>
    </source>
</evidence>
<dbReference type="PANTHER" id="PTHR12670">
    <property type="entry name" value="CERAMIDASE"/>
    <property type="match status" value="1"/>
</dbReference>
<dbReference type="GO" id="GO:0017040">
    <property type="term" value="F:N-acylsphingosine amidohydrolase activity"/>
    <property type="evidence" value="ECO:0007669"/>
    <property type="project" value="UniProtKB-UniRule"/>
</dbReference>
<dbReference type="GO" id="GO:0042759">
    <property type="term" value="P:long-chain fatty acid biosynthetic process"/>
    <property type="evidence" value="ECO:0007669"/>
    <property type="project" value="TreeGrafter"/>
</dbReference>
<accession>A0A6J4JWG8</accession>
<name>A0A6J4JWG8_9CHLR</name>
<reference evidence="4" key="1">
    <citation type="submission" date="2020-02" db="EMBL/GenBank/DDBJ databases">
        <authorList>
            <person name="Meier V. D."/>
        </authorList>
    </citation>
    <scope>NUCLEOTIDE SEQUENCE</scope>
    <source>
        <strain evidence="4">AVDCRST_MAG77</strain>
    </source>
</reference>
<dbReference type="InterPro" id="IPR006823">
    <property type="entry name" value="Ceramidase_alk"/>
</dbReference>
<organism evidence="4">
    <name type="scientific">uncultured Chloroflexota bacterium</name>
    <dbReference type="NCBI Taxonomy" id="166587"/>
    <lineage>
        <taxon>Bacteria</taxon>
        <taxon>Bacillati</taxon>
        <taxon>Chloroflexota</taxon>
        <taxon>environmental samples</taxon>
    </lineage>
</organism>
<comment type="catalytic activity">
    <reaction evidence="2">
        <text>an N-acylsphing-4-enine + H2O = sphing-4-enine + a fatty acid</text>
        <dbReference type="Rhea" id="RHEA:20856"/>
        <dbReference type="ChEBI" id="CHEBI:15377"/>
        <dbReference type="ChEBI" id="CHEBI:28868"/>
        <dbReference type="ChEBI" id="CHEBI:52639"/>
        <dbReference type="ChEBI" id="CHEBI:57756"/>
        <dbReference type="EC" id="3.5.1.23"/>
    </reaction>
</comment>
<keyword evidence="1" id="KW-0479">Metal-binding</keyword>
<dbReference type="GO" id="GO:0046512">
    <property type="term" value="P:sphingosine biosynthetic process"/>
    <property type="evidence" value="ECO:0007669"/>
    <property type="project" value="TreeGrafter"/>
</dbReference>
<protein>
    <recommendedName>
        <fullName evidence="2">Neutral ceramidase</fullName>
        <ecNumber evidence="2">3.5.1.23</ecNumber>
    </recommendedName>
</protein>
<proteinExistence type="inferred from homology"/>
<keyword evidence="1" id="KW-0862">Zinc</keyword>
<feature type="binding site" evidence="1">
    <location>
        <position position="211"/>
    </location>
    <ligand>
        <name>Zn(2+)</name>
        <dbReference type="ChEBI" id="CHEBI:29105"/>
    </ligand>
</feature>
<dbReference type="GO" id="GO:0016020">
    <property type="term" value="C:membrane"/>
    <property type="evidence" value="ECO:0007669"/>
    <property type="project" value="GOC"/>
</dbReference>
<comment type="cofactor">
    <cofactor evidence="1">
        <name>Zn(2+)</name>
        <dbReference type="ChEBI" id="CHEBI:29105"/>
    </cofactor>
    <text evidence="1">Binds 1 zinc ion per subunit.</text>
</comment>
<keyword evidence="2" id="KW-0443">Lipid metabolism</keyword>
<dbReference type="GO" id="GO:0046514">
    <property type="term" value="P:ceramide catabolic process"/>
    <property type="evidence" value="ECO:0007669"/>
    <property type="project" value="InterPro"/>
</dbReference>
<sequence>MRAGVARVCITPPVGTWQGGYGARTRPAEGIHDDLYARALVLEEETTGRRSALVSLDIVSLPHELSDSARRAAAELSGIDAAHITLCCSHTHGGPLTRPMGTLGSGGALPDDDYVRILDKLIAGAVSAAARELRPVTVRIGHAEAAFNVNRRLRSPEGTLMRPNREGALDRDVAVIRLDALDTGDGATGAGGGTMAPSAPPLATLFRYTCHATSLGADNYLFTADYPGAAASFVERAYGGRTTALFLQGCTGNIRPHYTGASGGFRSATWDELDRAGRELGGAVVSAAERSTLRTGDPGAAGTSSTAEVSIAAAGRTDLVPYAPPPDHADLDRTFAAGHWPDGAAVSDADRAWAVEVRDAAAQGTLPRGMEAEVQVLRLGGVWLVFLPGEVFVEIGWRVRDAVAAATGAAPHDVVVSAYANGNAGYVPTGAAIPEGGYEVTVHRRAGNTGYTAEAEEILVRSAAALATALCSSTS</sequence>
<dbReference type="GO" id="GO:0046872">
    <property type="term" value="F:metal ion binding"/>
    <property type="evidence" value="ECO:0007669"/>
    <property type="project" value="UniProtKB-KW"/>
</dbReference>
<evidence type="ECO:0000259" key="3">
    <source>
        <dbReference type="Pfam" id="PF04734"/>
    </source>
</evidence>
<dbReference type="PANTHER" id="PTHR12670:SF1">
    <property type="entry name" value="NEUTRAL CERAMIDASE"/>
    <property type="match status" value="1"/>
</dbReference>
<dbReference type="Pfam" id="PF04734">
    <property type="entry name" value="Ceramidase_alk"/>
    <property type="match status" value="1"/>
</dbReference>
<dbReference type="GO" id="GO:0005576">
    <property type="term" value="C:extracellular region"/>
    <property type="evidence" value="ECO:0007669"/>
    <property type="project" value="TreeGrafter"/>
</dbReference>
<dbReference type="AlphaFoldDB" id="A0A6J4JWG8"/>
<comment type="similarity">
    <text evidence="2">Belongs to the neutral ceramidase family.</text>
</comment>
<dbReference type="InterPro" id="IPR031329">
    <property type="entry name" value="NEUT/ALK_ceramidase_N"/>
</dbReference>
<gene>
    <name evidence="4" type="ORF">AVDCRST_MAG77-4530</name>
</gene>